<keyword evidence="3" id="KW-0238">DNA-binding</keyword>
<evidence type="ECO:0000256" key="4">
    <source>
        <dbReference type="ARBA" id="ARBA00023163"/>
    </source>
</evidence>
<dbReference type="InterPro" id="IPR036388">
    <property type="entry name" value="WH-like_DNA-bd_sf"/>
</dbReference>
<evidence type="ECO:0000256" key="1">
    <source>
        <dbReference type="ARBA" id="ARBA00009437"/>
    </source>
</evidence>
<dbReference type="PRINTS" id="PR00039">
    <property type="entry name" value="HTHLYSR"/>
</dbReference>
<proteinExistence type="inferred from homology"/>
<evidence type="ECO:0000259" key="5">
    <source>
        <dbReference type="PROSITE" id="PS50931"/>
    </source>
</evidence>
<organism evidence="6 7">
    <name type="scientific">Pseudonocardia nematodicida</name>
    <dbReference type="NCBI Taxonomy" id="1206997"/>
    <lineage>
        <taxon>Bacteria</taxon>
        <taxon>Bacillati</taxon>
        <taxon>Actinomycetota</taxon>
        <taxon>Actinomycetes</taxon>
        <taxon>Pseudonocardiales</taxon>
        <taxon>Pseudonocardiaceae</taxon>
        <taxon>Pseudonocardia</taxon>
    </lineage>
</organism>
<keyword evidence="2" id="KW-0805">Transcription regulation</keyword>
<dbReference type="CDD" id="cd05466">
    <property type="entry name" value="PBP2_LTTR_substrate"/>
    <property type="match status" value="1"/>
</dbReference>
<dbReference type="InterPro" id="IPR005119">
    <property type="entry name" value="LysR_subst-bd"/>
</dbReference>
<reference evidence="6 7" key="1">
    <citation type="submission" date="2024-03" db="EMBL/GenBank/DDBJ databases">
        <title>Draft genome sequence of Pseudonocardia nematodicida JCM 31783.</title>
        <authorList>
            <person name="Butdee W."/>
            <person name="Duangmal K."/>
        </authorList>
    </citation>
    <scope>NUCLEOTIDE SEQUENCE [LARGE SCALE GENOMIC DNA]</scope>
    <source>
        <strain evidence="6 7">JCM 31783</strain>
    </source>
</reference>
<dbReference type="Pfam" id="PF00126">
    <property type="entry name" value="HTH_1"/>
    <property type="match status" value="1"/>
</dbReference>
<dbReference type="Gene3D" id="1.10.10.10">
    <property type="entry name" value="Winged helix-like DNA-binding domain superfamily/Winged helix DNA-binding domain"/>
    <property type="match status" value="1"/>
</dbReference>
<protein>
    <submittedName>
        <fullName evidence="6">LysR family transcriptional regulator</fullName>
    </submittedName>
</protein>
<dbReference type="PROSITE" id="PS50931">
    <property type="entry name" value="HTH_LYSR"/>
    <property type="match status" value="1"/>
</dbReference>
<dbReference type="Proteomes" id="UP001494902">
    <property type="component" value="Unassembled WGS sequence"/>
</dbReference>
<gene>
    <name evidence="6" type="ORF">WIS52_07415</name>
</gene>
<dbReference type="PANTHER" id="PTHR30346">
    <property type="entry name" value="TRANSCRIPTIONAL DUAL REGULATOR HCAR-RELATED"/>
    <property type="match status" value="1"/>
</dbReference>
<name>A0ABV1K8U3_9PSEU</name>
<dbReference type="PANTHER" id="PTHR30346:SF0">
    <property type="entry name" value="HCA OPERON TRANSCRIPTIONAL ACTIVATOR HCAR"/>
    <property type="match status" value="1"/>
</dbReference>
<dbReference type="RefSeq" id="WP_349297394.1">
    <property type="nucleotide sequence ID" value="NZ_JBEDNQ010000003.1"/>
</dbReference>
<keyword evidence="4" id="KW-0804">Transcription</keyword>
<keyword evidence="7" id="KW-1185">Reference proteome</keyword>
<accession>A0ABV1K8U3</accession>
<dbReference type="EMBL" id="JBEDNQ010000003">
    <property type="protein sequence ID" value="MEQ3550294.1"/>
    <property type="molecule type" value="Genomic_DNA"/>
</dbReference>
<dbReference type="InterPro" id="IPR000847">
    <property type="entry name" value="LysR_HTH_N"/>
</dbReference>
<dbReference type="SUPFAM" id="SSF46785">
    <property type="entry name" value="Winged helix' DNA-binding domain"/>
    <property type="match status" value="1"/>
</dbReference>
<comment type="caution">
    <text evidence="6">The sequence shown here is derived from an EMBL/GenBank/DDBJ whole genome shotgun (WGS) entry which is preliminary data.</text>
</comment>
<evidence type="ECO:0000256" key="3">
    <source>
        <dbReference type="ARBA" id="ARBA00023125"/>
    </source>
</evidence>
<evidence type="ECO:0000313" key="6">
    <source>
        <dbReference type="EMBL" id="MEQ3550294.1"/>
    </source>
</evidence>
<dbReference type="SUPFAM" id="SSF53850">
    <property type="entry name" value="Periplasmic binding protein-like II"/>
    <property type="match status" value="1"/>
</dbReference>
<feature type="domain" description="HTH lysR-type" evidence="5">
    <location>
        <begin position="1"/>
        <end position="58"/>
    </location>
</feature>
<dbReference type="Gene3D" id="3.40.190.290">
    <property type="match status" value="1"/>
</dbReference>
<comment type="similarity">
    <text evidence="1">Belongs to the LysR transcriptional regulatory family.</text>
</comment>
<evidence type="ECO:0000256" key="2">
    <source>
        <dbReference type="ARBA" id="ARBA00023015"/>
    </source>
</evidence>
<evidence type="ECO:0000313" key="7">
    <source>
        <dbReference type="Proteomes" id="UP001494902"/>
    </source>
</evidence>
<dbReference type="Pfam" id="PF03466">
    <property type="entry name" value="LysR_substrate"/>
    <property type="match status" value="1"/>
</dbReference>
<dbReference type="InterPro" id="IPR036390">
    <property type="entry name" value="WH_DNA-bd_sf"/>
</dbReference>
<sequence length="309" mass="32931">MEIRELEIFLAVVDAGSFQSAAERSFCSQSTVSETVRSLERSLGVELFDRGHRPARLTGPGEILAGDARRMITLAAELRDRVRADSDVITGSVRVGTYSSATTNFLAELLPRFRADHPLVEVKLVEMGGTDLPVAAENGQLDCFLRQTTPPLPEARFRAHPLWREPFQAVVTPGHPLAARPGPVRRAELAGAALIVTGRFLPGGLLAHPFWSSMGTTNIAYEVSHPHSLVALVRAGLGVGVSTLLGLRTAGTDGLHVTVVDDPIAVRDVALFVPCLTPPSRQAKIFIDYAAGFPVPPGCTVLGAGAPSH</sequence>